<reference evidence="2" key="1">
    <citation type="journal article" date="2022" name="bioRxiv">
        <title>Genomics of Preaxostyla Flagellates Illuminates Evolutionary Transitions and the Path Towards Mitochondrial Loss.</title>
        <authorList>
            <person name="Novak L.V.F."/>
            <person name="Treitli S.C."/>
            <person name="Pyrih J."/>
            <person name="Halakuc P."/>
            <person name="Pipaliya S.V."/>
            <person name="Vacek V."/>
            <person name="Brzon O."/>
            <person name="Soukal P."/>
            <person name="Eme L."/>
            <person name="Dacks J.B."/>
            <person name="Karnkowska A."/>
            <person name="Elias M."/>
            <person name="Hampl V."/>
        </authorList>
    </citation>
    <scope>NUCLEOTIDE SEQUENCE</scope>
    <source>
        <strain evidence="2">RCP-MX</strain>
    </source>
</reference>
<dbReference type="Proteomes" id="UP001141327">
    <property type="component" value="Unassembled WGS sequence"/>
</dbReference>
<dbReference type="EMBL" id="JAPMOS010000030">
    <property type="protein sequence ID" value="KAJ4458373.1"/>
    <property type="molecule type" value="Genomic_DNA"/>
</dbReference>
<evidence type="ECO:0000313" key="3">
    <source>
        <dbReference type="Proteomes" id="UP001141327"/>
    </source>
</evidence>
<gene>
    <name evidence="2" type="ORF">PAPYR_5926</name>
</gene>
<feature type="region of interest" description="Disordered" evidence="1">
    <location>
        <begin position="346"/>
        <end position="444"/>
    </location>
</feature>
<protein>
    <submittedName>
        <fullName evidence="2">Uncharacterized protein</fullName>
    </submittedName>
</protein>
<feature type="compositionally biased region" description="Low complexity" evidence="1">
    <location>
        <begin position="361"/>
        <end position="375"/>
    </location>
</feature>
<sequence>MCSPAGATALGDEFRPHELIFADGEWRQLWALLTTSPIPILESGGEVLPQCWQRTPGGLSSTSDDIQMWLAFARVYLCSNKYHTCVISGNQALPSWPPGAKNEASANRLWRFLLEFEAGRPNRSYETLLTKLVTLAMVNAREGPPLAFPPLLSTCAADVTPGTTSQPPGVLRALLDRMDGPAFFLSQLPELPPAVCLRVACGLLSFAGFGTFPELFRQELQDLKAMTEPISVRAVDPETQRHLSNYFTAYSVLLEVALMCLEWAASGIENGCPYLVPPSYTTFPSVSERVLPPCNLISFAANLEEHSSVPSGDDTDSPQFKRDFPRSEWVFIDGLVMELAQWLVRPPGTPPPIQKSTSPHGNSPTTPSSPKGTSPNPSPKTPSPPKGTASTAEASQSPSKRPRFQSPRHEPDVSAISLTPVPTAVGHIPTDPSGSERGDGPSEEPDLLLARLYCDDLTAARRDLASITTRLALPVDSCLAAASPATVTRLCALVLAKQAVEGIKTGDLNIIYYIVQGDGFCLSCVLVAGFSPGCIVIATIERYKMCRFSGFVD</sequence>
<name>A0ABQ8UJH3_9EUKA</name>
<accession>A0ABQ8UJH3</accession>
<organism evidence="2 3">
    <name type="scientific">Paratrimastix pyriformis</name>
    <dbReference type="NCBI Taxonomy" id="342808"/>
    <lineage>
        <taxon>Eukaryota</taxon>
        <taxon>Metamonada</taxon>
        <taxon>Preaxostyla</taxon>
        <taxon>Paratrimastigidae</taxon>
        <taxon>Paratrimastix</taxon>
    </lineage>
</organism>
<evidence type="ECO:0000256" key="1">
    <source>
        <dbReference type="SAM" id="MobiDB-lite"/>
    </source>
</evidence>
<evidence type="ECO:0000313" key="2">
    <source>
        <dbReference type="EMBL" id="KAJ4458373.1"/>
    </source>
</evidence>
<comment type="caution">
    <text evidence="2">The sequence shown here is derived from an EMBL/GenBank/DDBJ whole genome shotgun (WGS) entry which is preliminary data.</text>
</comment>
<keyword evidence="3" id="KW-1185">Reference proteome</keyword>
<proteinExistence type="predicted"/>
<feature type="compositionally biased region" description="Pro residues" evidence="1">
    <location>
        <begin position="376"/>
        <end position="385"/>
    </location>
</feature>